<name>A0A252F2X0_9FIRM</name>
<protein>
    <submittedName>
        <fullName evidence="1">Uncharacterized protein</fullName>
    </submittedName>
</protein>
<accession>A0A252F2X0</accession>
<reference evidence="1 2" key="1">
    <citation type="submission" date="2017-05" db="EMBL/GenBank/DDBJ databases">
        <title>Butyricicoccus porcorum sp. nov. a butyrate-producing bacterium from the swine intestinal tract.</title>
        <authorList>
            <person name="Trachsel J."/>
            <person name="Humphrey S."/>
            <person name="Allen H.K."/>
        </authorList>
    </citation>
    <scope>NUCLEOTIDE SEQUENCE [LARGE SCALE GENOMIC DNA]</scope>
    <source>
        <strain evidence="1">BB10</strain>
    </source>
</reference>
<dbReference type="Proteomes" id="UP000194903">
    <property type="component" value="Unassembled WGS sequence"/>
</dbReference>
<gene>
    <name evidence="1" type="ORF">CBW42_09770</name>
</gene>
<comment type="caution">
    <text evidence="1">The sequence shown here is derived from an EMBL/GenBank/DDBJ whole genome shotgun (WGS) entry which is preliminary data.</text>
</comment>
<keyword evidence="2" id="KW-1185">Reference proteome</keyword>
<dbReference type="AlphaFoldDB" id="A0A252F2X0"/>
<evidence type="ECO:0000313" key="2">
    <source>
        <dbReference type="Proteomes" id="UP000194903"/>
    </source>
</evidence>
<dbReference type="RefSeq" id="WP_087020678.1">
    <property type="nucleotide sequence ID" value="NZ_NHOC01000008.1"/>
</dbReference>
<evidence type="ECO:0000313" key="1">
    <source>
        <dbReference type="EMBL" id="OUM20021.1"/>
    </source>
</evidence>
<proteinExistence type="predicted"/>
<sequence length="67" mass="7855">MKDYFFLDGGVYGSAMDEISRKCPAMLLPGIYSKKQKQRLEKIAKKHRCSVRWVKVGYDDEDDNECY</sequence>
<dbReference type="EMBL" id="NHOC01000008">
    <property type="protein sequence ID" value="OUM20021.1"/>
    <property type="molecule type" value="Genomic_DNA"/>
</dbReference>
<organism evidence="1 2">
    <name type="scientific">Butyricicoccus porcorum</name>
    <dbReference type="NCBI Taxonomy" id="1945634"/>
    <lineage>
        <taxon>Bacteria</taxon>
        <taxon>Bacillati</taxon>
        <taxon>Bacillota</taxon>
        <taxon>Clostridia</taxon>
        <taxon>Eubacteriales</taxon>
        <taxon>Butyricicoccaceae</taxon>
        <taxon>Butyricicoccus</taxon>
    </lineage>
</organism>